<feature type="region of interest" description="Disordered" evidence="3">
    <location>
        <begin position="554"/>
        <end position="582"/>
    </location>
</feature>
<keyword evidence="4" id="KW-1133">Transmembrane helix</keyword>
<feature type="region of interest" description="Disordered" evidence="3">
    <location>
        <begin position="1041"/>
        <end position="1069"/>
    </location>
</feature>
<feature type="transmembrane region" description="Helical" evidence="4">
    <location>
        <begin position="182"/>
        <end position="205"/>
    </location>
</feature>
<evidence type="ECO:0000256" key="3">
    <source>
        <dbReference type="SAM" id="MobiDB-lite"/>
    </source>
</evidence>
<dbReference type="InterPro" id="IPR051149">
    <property type="entry name" value="Spindly/BICDR_Dynein_Adapter"/>
</dbReference>
<reference evidence="6" key="1">
    <citation type="submission" date="2016-11" db="UniProtKB">
        <authorList>
            <consortium name="WormBaseParasite"/>
        </authorList>
    </citation>
    <scope>IDENTIFICATION</scope>
</reference>
<keyword evidence="4" id="KW-0472">Membrane</keyword>
<keyword evidence="1 2" id="KW-0175">Coiled coil</keyword>
<dbReference type="Proteomes" id="UP000095280">
    <property type="component" value="Unplaced"/>
</dbReference>
<evidence type="ECO:0000256" key="4">
    <source>
        <dbReference type="SAM" id="Phobius"/>
    </source>
</evidence>
<dbReference type="Gene3D" id="1.20.1070.10">
    <property type="entry name" value="Rhodopsin 7-helix transmembrane proteins"/>
    <property type="match status" value="1"/>
</dbReference>
<organism evidence="5 6">
    <name type="scientific">Macrostomum lignano</name>
    <dbReference type="NCBI Taxonomy" id="282301"/>
    <lineage>
        <taxon>Eukaryota</taxon>
        <taxon>Metazoa</taxon>
        <taxon>Spiralia</taxon>
        <taxon>Lophotrochozoa</taxon>
        <taxon>Platyhelminthes</taxon>
        <taxon>Rhabditophora</taxon>
        <taxon>Macrostomorpha</taxon>
        <taxon>Macrostomida</taxon>
        <taxon>Macrostomidae</taxon>
        <taxon>Macrostomum</taxon>
    </lineage>
</organism>
<feature type="compositionally biased region" description="Basic and acidic residues" evidence="3">
    <location>
        <begin position="557"/>
        <end position="572"/>
    </location>
</feature>
<feature type="compositionally biased region" description="Low complexity" evidence="3">
    <location>
        <begin position="573"/>
        <end position="582"/>
    </location>
</feature>
<evidence type="ECO:0000313" key="6">
    <source>
        <dbReference type="WBParaSite" id="maker-uti_cns_0012517-snap-gene-0.2-mRNA-1"/>
    </source>
</evidence>
<dbReference type="SUPFAM" id="SSF81321">
    <property type="entry name" value="Family A G protein-coupled receptor-like"/>
    <property type="match status" value="1"/>
</dbReference>
<accession>A0A1I8IH28</accession>
<dbReference type="PANTHER" id="PTHR32123">
    <property type="entry name" value="BICD FAMILY-LIKE CARGO ADAPTER"/>
    <property type="match status" value="1"/>
</dbReference>
<proteinExistence type="predicted"/>
<evidence type="ECO:0000313" key="5">
    <source>
        <dbReference type="Proteomes" id="UP000095280"/>
    </source>
</evidence>
<name>A0A1I8IH28_9PLAT</name>
<feature type="transmembrane region" description="Helical" evidence="4">
    <location>
        <begin position="145"/>
        <end position="170"/>
    </location>
</feature>
<feature type="transmembrane region" description="Helical" evidence="4">
    <location>
        <begin position="69"/>
        <end position="89"/>
    </location>
</feature>
<feature type="region of interest" description="Disordered" evidence="3">
    <location>
        <begin position="378"/>
        <end position="405"/>
    </location>
</feature>
<keyword evidence="5" id="KW-1185">Reference proteome</keyword>
<dbReference type="AlphaFoldDB" id="A0A1I8IH28"/>
<evidence type="ECO:0000256" key="2">
    <source>
        <dbReference type="SAM" id="Coils"/>
    </source>
</evidence>
<feature type="region of interest" description="Disordered" evidence="3">
    <location>
        <begin position="259"/>
        <end position="285"/>
    </location>
</feature>
<sequence>FRYLMPYIAWLYASRVAIAAGDGIYAARNYWMLILMLNRCRALSKGVLTRNTSRRGEPANLWRKLRCPLLMALLNSLFWIGAIVFWHLALNRVQINVCQKGQQLTQRTVDGKSSIVPDSENWFQVNKYTSSCLDTAQNVLSYIHLAYFTIIIYLPFVITIACCVITWYRIRRTAFHSRYIRVRNILIIISVTFAILETPIFIVRIPRLRSRPPNQLTYLTVTAEFLSSLHSLSILLFYLYADPTFRRKAFEMLRNRDQPEGGGTGWDGTKAADDSAAASGTRRSSVQLGDNGEVIQLADLAKTGARVIPKNFLGKYTVRSADWIYNSQWVVGEADATFRRSPTYPTSTLMLNEAEEQQNRKKYKNTNPKMSDEFSRYRCDMSSDNDDGGGGGGGGGGGDNGTGANLVDMADSGMDLTGYLETYMGQRAAQSTGGHGASSGGVVENGGTANVYTELQRREQDLMLAAQLGRALLASNAELQHRNQRIAEEFGDRIQWLERERAGLRAKLDAVEQDYDCQMRELQSDVLRLREELRRQQLGRVELERERAAQAAALGRANERLAEESRQRRQAEQRAASQSAELQAELRARRAAMQEHLAQLAQLKEQLHSLHAQKAELERRLSQVAEERDALLSAAEDQQLAISRMQRRDQEQGDIIAEQEARIHDLQATAACLHRQVEALAPQAARSDTLMVLEAPPAGGESLFSELGGDAQQLFGWRQGVGDGDNCVEEDEEVEEILEEEGDADDGVEVEEGSAGFGAVASAPAAPSRPNTLYAAPAGLGGAAAAGAGAIEDYDDDDVEIDDEAYLRSTLSDLSSPPYLPHDDEYEYDYEGDYAVGAAGGIGPVEMDEMRGEVLEVYYQLRGMCADLGRRRGGGAGGSQPGKTPDELAMVEMDFRLGSLRQVLGELRGLIGDIGGLREGAAETAASSRVQAQVVESLQEQVRQKDRELEAKSTELQRLGQELNIQQQESLILQDSADAGAQHELQEAAQRRSGLQEQLARMNAEVARLNGELNRTAEERGELSDQIGLWSDAAGLCSLAEPESSDLSQSLASAARSSPANHNGPPAKK</sequence>
<feature type="compositionally biased region" description="Gly residues" evidence="3">
    <location>
        <begin position="388"/>
        <end position="401"/>
    </location>
</feature>
<feature type="coiled-coil region" evidence="2">
    <location>
        <begin position="935"/>
        <end position="1026"/>
    </location>
</feature>
<evidence type="ECO:0000256" key="1">
    <source>
        <dbReference type="ARBA" id="ARBA00023054"/>
    </source>
</evidence>
<keyword evidence="4" id="KW-0812">Transmembrane</keyword>
<dbReference type="WBParaSite" id="maker-uti_cns_0012517-snap-gene-0.2-mRNA-1">
    <property type="protein sequence ID" value="maker-uti_cns_0012517-snap-gene-0.2-mRNA-1"/>
    <property type="gene ID" value="maker-uti_cns_0012517-snap-gene-0.2"/>
</dbReference>
<protein>
    <submittedName>
        <fullName evidence="6">G_PROTEIN_RECEP_F1_2 domain-containing protein</fullName>
    </submittedName>
</protein>
<dbReference type="PANTHER" id="PTHR32123:SF13">
    <property type="entry name" value="BICAUDAL D-RELATED PROTEIN HOMOLOG"/>
    <property type="match status" value="1"/>
</dbReference>
<feature type="compositionally biased region" description="Low complexity" evidence="3">
    <location>
        <begin position="1045"/>
        <end position="1060"/>
    </location>
</feature>